<feature type="compositionally biased region" description="Polar residues" evidence="5">
    <location>
        <begin position="118"/>
        <end position="136"/>
    </location>
</feature>
<keyword evidence="1" id="KW-0678">Repressor</keyword>
<dbReference type="EMBL" id="MIQE01000014">
    <property type="protein sequence ID" value="OFA10649.1"/>
    <property type="molecule type" value="Genomic_DNA"/>
</dbReference>
<dbReference type="GO" id="GO:0003677">
    <property type="term" value="F:DNA binding"/>
    <property type="evidence" value="ECO:0007669"/>
    <property type="project" value="UniProtKB-KW"/>
</dbReference>
<evidence type="ECO:0000256" key="1">
    <source>
        <dbReference type="ARBA" id="ARBA00022491"/>
    </source>
</evidence>
<dbReference type="InterPro" id="IPR000551">
    <property type="entry name" value="MerR-type_HTH_dom"/>
</dbReference>
<evidence type="ECO:0000256" key="2">
    <source>
        <dbReference type="ARBA" id="ARBA00023015"/>
    </source>
</evidence>
<dbReference type="SUPFAM" id="SSF46955">
    <property type="entry name" value="Putative DNA-binding domain"/>
    <property type="match status" value="1"/>
</dbReference>
<evidence type="ECO:0000313" key="8">
    <source>
        <dbReference type="Proteomes" id="UP000177010"/>
    </source>
</evidence>
<dbReference type="STRING" id="481719.LASUN_15550"/>
<dbReference type="CDD" id="cd01105">
    <property type="entry name" value="HTH_GlnR-like"/>
    <property type="match status" value="1"/>
</dbReference>
<dbReference type="AlphaFoldDB" id="A0A1E7XC70"/>
<evidence type="ECO:0000313" key="7">
    <source>
        <dbReference type="EMBL" id="OFA10649.1"/>
    </source>
</evidence>
<dbReference type="PROSITE" id="PS50937">
    <property type="entry name" value="HTH_MERR_2"/>
    <property type="match status" value="1"/>
</dbReference>
<reference evidence="7 8" key="1">
    <citation type="submission" date="2016-09" db="EMBL/GenBank/DDBJ databases">
        <title>Genome Sequence of Lactobacillus sunkii Strain CG01.</title>
        <authorList>
            <person name="Poehlein A."/>
            <person name="Gabris C."/>
            <person name="Bengelsdorf F.R."/>
            <person name="Duerre P."/>
            <person name="Daniel R."/>
        </authorList>
    </citation>
    <scope>NUCLEOTIDE SEQUENCE [LARGE SCALE GENOMIC DNA]</scope>
    <source>
        <strain evidence="7 8">CG_D</strain>
    </source>
</reference>
<dbReference type="PANTHER" id="PTHR30204:SF65">
    <property type="entry name" value="HTH-TYPE TRANSCRIPTIONAL REGULATOR TNRA"/>
    <property type="match status" value="1"/>
</dbReference>
<keyword evidence="3" id="KW-0238">DNA-binding</keyword>
<dbReference type="PANTHER" id="PTHR30204">
    <property type="entry name" value="REDOX-CYCLING DRUG-SENSING TRANSCRIPTIONAL ACTIVATOR SOXR"/>
    <property type="match status" value="1"/>
</dbReference>
<name>A0A1E7XC70_9LACO</name>
<protein>
    <submittedName>
        <fullName evidence="7">HTH-type transcriptional regulator GlnR</fullName>
    </submittedName>
</protein>
<accession>A0A1E7XC70</accession>
<organism evidence="7 8">
    <name type="scientific">Lentilactobacillus sunkii</name>
    <dbReference type="NCBI Taxonomy" id="481719"/>
    <lineage>
        <taxon>Bacteria</taxon>
        <taxon>Bacillati</taxon>
        <taxon>Bacillota</taxon>
        <taxon>Bacilli</taxon>
        <taxon>Lactobacillales</taxon>
        <taxon>Lactobacillaceae</taxon>
        <taxon>Lentilactobacillus</taxon>
    </lineage>
</organism>
<dbReference type="RefSeq" id="WP_070367995.1">
    <property type="nucleotide sequence ID" value="NZ_JAZHVW010000003.1"/>
</dbReference>
<dbReference type="GO" id="GO:0003700">
    <property type="term" value="F:DNA-binding transcription factor activity"/>
    <property type="evidence" value="ECO:0007669"/>
    <property type="project" value="InterPro"/>
</dbReference>
<sequence>MREKELRRSMSVLPIGTVMKLTDLTARQIRYYEQQELIKPLRNEGNRRMYSLNDVDRLLEIKDYLDDGLNISGIREVYKKQSQLENERKHNLEKGLTDSDVRKILQDEFLNIGGLKPPSSSFEDPNNLNSLNKLNH</sequence>
<feature type="region of interest" description="Disordered" evidence="5">
    <location>
        <begin position="116"/>
        <end position="136"/>
    </location>
</feature>
<comment type="caution">
    <text evidence="7">The sequence shown here is derived from an EMBL/GenBank/DDBJ whole genome shotgun (WGS) entry which is preliminary data.</text>
</comment>
<evidence type="ECO:0000259" key="6">
    <source>
        <dbReference type="PROSITE" id="PS50937"/>
    </source>
</evidence>
<feature type="domain" description="HTH merR-type" evidence="6">
    <location>
        <begin position="12"/>
        <end position="80"/>
    </location>
</feature>
<dbReference type="SMART" id="SM00422">
    <property type="entry name" value="HTH_MERR"/>
    <property type="match status" value="1"/>
</dbReference>
<dbReference type="Proteomes" id="UP000177010">
    <property type="component" value="Unassembled WGS sequence"/>
</dbReference>
<dbReference type="Pfam" id="PF13411">
    <property type="entry name" value="MerR_1"/>
    <property type="match status" value="1"/>
</dbReference>
<evidence type="ECO:0000256" key="3">
    <source>
        <dbReference type="ARBA" id="ARBA00023125"/>
    </source>
</evidence>
<gene>
    <name evidence="7" type="primary">glnR</name>
    <name evidence="7" type="ORF">LASUN_15550</name>
</gene>
<keyword evidence="4" id="KW-0804">Transcription</keyword>
<evidence type="ECO:0000256" key="4">
    <source>
        <dbReference type="ARBA" id="ARBA00023163"/>
    </source>
</evidence>
<proteinExistence type="predicted"/>
<dbReference type="InterPro" id="IPR047057">
    <property type="entry name" value="MerR_fam"/>
</dbReference>
<evidence type="ECO:0000256" key="5">
    <source>
        <dbReference type="SAM" id="MobiDB-lite"/>
    </source>
</evidence>
<dbReference type="Gene3D" id="1.10.1660.10">
    <property type="match status" value="1"/>
</dbReference>
<dbReference type="InterPro" id="IPR009061">
    <property type="entry name" value="DNA-bd_dom_put_sf"/>
</dbReference>
<keyword evidence="2" id="KW-0805">Transcription regulation</keyword>